<accession>A0A846ZKN8</accession>
<evidence type="ECO:0000313" key="2">
    <source>
        <dbReference type="EMBL" id="NKZ38875.1"/>
    </source>
</evidence>
<comment type="caution">
    <text evidence="2">The sequence shown here is derived from an EMBL/GenBank/DDBJ whole genome shotgun (WGS) entry which is preliminary data.</text>
</comment>
<dbReference type="EMBL" id="JAAZQD010000003">
    <property type="protein sequence ID" value="NKZ38875.1"/>
    <property type="molecule type" value="Genomic_DNA"/>
</dbReference>
<gene>
    <name evidence="2" type="ORF">HF690_07865</name>
</gene>
<dbReference type="Proteomes" id="UP000541636">
    <property type="component" value="Unassembled WGS sequence"/>
</dbReference>
<dbReference type="Gene3D" id="3.10.20.10">
    <property type="match status" value="2"/>
</dbReference>
<name>A0A846ZKN8_9GAMM</name>
<reference evidence="2 3" key="1">
    <citation type="journal article" date="2017" name="Int. J. Syst. Evol. Microbiol.">
        <title>Oleiagrimonas citrea sp. nov., a marine bacterium isolated from tidal flat sediment and emended description of the genus Oleiagrimonas Fang et al. 2015 and Oleiagrimonas soli.</title>
        <authorList>
            <person name="Yang S.H."/>
            <person name="Seo H.S."/>
            <person name="Seong C.N."/>
            <person name="Kwon K.K."/>
        </authorList>
    </citation>
    <scope>NUCLEOTIDE SEQUENCE [LARGE SCALE GENOMIC DNA]</scope>
    <source>
        <strain evidence="2 3">MEBiC09124</strain>
    </source>
</reference>
<organism evidence="2 3">
    <name type="scientific">Oleiagrimonas citrea</name>
    <dbReference type="NCBI Taxonomy" id="1665687"/>
    <lineage>
        <taxon>Bacteria</taxon>
        <taxon>Pseudomonadati</taxon>
        <taxon>Pseudomonadota</taxon>
        <taxon>Gammaproteobacteria</taxon>
        <taxon>Lysobacterales</taxon>
        <taxon>Rhodanobacteraceae</taxon>
        <taxon>Oleiagrimonas</taxon>
    </lineage>
</organism>
<keyword evidence="3" id="KW-1185">Reference proteome</keyword>
<protein>
    <submittedName>
        <fullName evidence="2">DUF1543 domain-containing protein</fullName>
    </submittedName>
</protein>
<feature type="domain" description="DUF1543" evidence="1">
    <location>
        <begin position="18"/>
        <end position="68"/>
    </location>
</feature>
<evidence type="ECO:0000259" key="1">
    <source>
        <dbReference type="Pfam" id="PF07566"/>
    </source>
</evidence>
<evidence type="ECO:0000313" key="3">
    <source>
        <dbReference type="Proteomes" id="UP000541636"/>
    </source>
</evidence>
<dbReference type="InterPro" id="IPR011440">
    <property type="entry name" value="DUF1543"/>
</dbReference>
<dbReference type="Pfam" id="PF07566">
    <property type="entry name" value="DUF1543"/>
    <property type="match status" value="1"/>
</dbReference>
<dbReference type="RefSeq" id="WP_168184609.1">
    <property type="nucleotide sequence ID" value="NZ_JAAZQD010000003.1"/>
</dbReference>
<sequence length="184" mass="20729">MSDRLIACVLGGTAPRAKTELHDVAFAVGDSLESVHDQLLDSWFGDPNGLHVDAWCFLESVEGYRLRLERTPADNGLHLYFLNIGGYRPGEFGERHAWGFFGARNKSEAKDKARQTLLVGHTLQHKDDLYDVDDCLRIGRVQDWHVHLEPDADARPSVVTNGYFPLPASTVRAWQERHKAPRPS</sequence>
<proteinExistence type="predicted"/>
<dbReference type="AlphaFoldDB" id="A0A846ZKN8"/>